<evidence type="ECO:0000313" key="3">
    <source>
        <dbReference type="Proteomes" id="UP001152759"/>
    </source>
</evidence>
<dbReference type="Pfam" id="PF12689">
    <property type="entry name" value="Acid_PPase"/>
    <property type="match status" value="1"/>
</dbReference>
<feature type="transmembrane region" description="Helical" evidence="1">
    <location>
        <begin position="21"/>
        <end position="39"/>
    </location>
</feature>
<dbReference type="InterPro" id="IPR036412">
    <property type="entry name" value="HAD-like_sf"/>
</dbReference>
<gene>
    <name evidence="2" type="ORF">BEMITA_LOCUS3225</name>
</gene>
<dbReference type="Gene3D" id="3.40.50.1000">
    <property type="entry name" value="HAD superfamily/HAD-like"/>
    <property type="match status" value="1"/>
</dbReference>
<dbReference type="PANTHER" id="PTHR17901">
    <property type="entry name" value="MAGNESIUM-DEPENDENT PHOSPHATASE 1 MDP1"/>
    <property type="match status" value="1"/>
</dbReference>
<dbReference type="GO" id="GO:0003993">
    <property type="term" value="F:acid phosphatase activity"/>
    <property type="evidence" value="ECO:0007669"/>
    <property type="project" value="TreeGrafter"/>
</dbReference>
<evidence type="ECO:0000313" key="2">
    <source>
        <dbReference type="EMBL" id="CAH0383815.1"/>
    </source>
</evidence>
<accession>A0A9P0A1I6</accession>
<name>A0A9P0A1I6_BEMTA</name>
<keyword evidence="3" id="KW-1185">Reference proteome</keyword>
<dbReference type="InterPro" id="IPR023214">
    <property type="entry name" value="HAD_sf"/>
</dbReference>
<dbReference type="Proteomes" id="UP001152759">
    <property type="component" value="Chromosome 10"/>
</dbReference>
<organism evidence="2 3">
    <name type="scientific">Bemisia tabaci</name>
    <name type="common">Sweetpotato whitefly</name>
    <name type="synonym">Aleurodes tabaci</name>
    <dbReference type="NCBI Taxonomy" id="7038"/>
    <lineage>
        <taxon>Eukaryota</taxon>
        <taxon>Metazoa</taxon>
        <taxon>Ecdysozoa</taxon>
        <taxon>Arthropoda</taxon>
        <taxon>Hexapoda</taxon>
        <taxon>Insecta</taxon>
        <taxon>Pterygota</taxon>
        <taxon>Neoptera</taxon>
        <taxon>Paraneoptera</taxon>
        <taxon>Hemiptera</taxon>
        <taxon>Sternorrhyncha</taxon>
        <taxon>Aleyrodoidea</taxon>
        <taxon>Aleyrodidae</taxon>
        <taxon>Aleyrodinae</taxon>
        <taxon>Bemisia</taxon>
    </lineage>
</organism>
<dbReference type="InterPro" id="IPR010036">
    <property type="entry name" value="MDP_1_eu_arc"/>
</dbReference>
<protein>
    <recommendedName>
        <fullName evidence="4">Magnesium-dependent phosphatase 1</fullName>
    </recommendedName>
</protein>
<keyword evidence="1" id="KW-1133">Transmembrane helix</keyword>
<keyword evidence="1" id="KW-0812">Transmembrane</keyword>
<dbReference type="SUPFAM" id="SSF56784">
    <property type="entry name" value="HAD-like"/>
    <property type="match status" value="1"/>
</dbReference>
<dbReference type="NCBIfam" id="TIGR01685">
    <property type="entry name" value="MDP-1"/>
    <property type="match status" value="1"/>
</dbReference>
<sequence length="225" mass="26399">MIIARHSDVKRYLELTYDEEFCLIIMLFMISWMCVLVRVPSTFSQVFSVPAHLEAPTPNPLYRPKLIIFETDHLLWPFWVDIKVTPPFKKEENGVVTDDKGAVLKPYPEVSEVLKKLTEENITLAVGFRSEFKEETETLLKYFDFRRYFKYVIARARSKRFSFESLRNQSGVELGDMLFFDTESKNVMLWRKTRLPSILCKNGLTLKNVEKGLVKFAKLKRKGLL</sequence>
<evidence type="ECO:0008006" key="4">
    <source>
        <dbReference type="Google" id="ProtNLM"/>
    </source>
</evidence>
<evidence type="ECO:0000256" key="1">
    <source>
        <dbReference type="SAM" id="Phobius"/>
    </source>
</evidence>
<dbReference type="AlphaFoldDB" id="A0A9P0A1I6"/>
<reference evidence="2" key="1">
    <citation type="submission" date="2021-12" db="EMBL/GenBank/DDBJ databases">
        <authorList>
            <person name="King R."/>
        </authorList>
    </citation>
    <scope>NUCLEOTIDE SEQUENCE</scope>
</reference>
<proteinExistence type="predicted"/>
<keyword evidence="1" id="KW-0472">Membrane</keyword>
<dbReference type="PANTHER" id="PTHR17901:SF14">
    <property type="entry name" value="MAGNESIUM-DEPENDENT PHOSPHATASE 1"/>
    <property type="match status" value="1"/>
</dbReference>
<dbReference type="EMBL" id="OU963871">
    <property type="protein sequence ID" value="CAH0383815.1"/>
    <property type="molecule type" value="Genomic_DNA"/>
</dbReference>